<sequence>MGVHKTFDTICIYLESYEVVGSLPDKDVWVRYKMAVVNQKDPAKTMSKELAICTKTWNNSVLQFMKVTDTLEVDARFLVCEILDYCPCFEYSDSEVLTLEDDQGFLTSLQVYLDDPAKFNARSESIDEKASFRRLLPKSRCLVAVEGKLERLGLGVGDAEAFISISFLSPEIESQGPDSMGANIFYEWKKDGSKKQPYYIHFKDGRPLVFAALYDSWQNSEGETLYTFTIVTTSSSSALQWLHGE</sequence>
<protein>
    <submittedName>
        <fullName evidence="1">Uncharacterized protein</fullName>
    </submittedName>
</protein>
<gene>
    <name evidence="1" type="ORF">V8G54_018666</name>
</gene>
<evidence type="ECO:0000313" key="1">
    <source>
        <dbReference type="EMBL" id="WVZ05320.1"/>
    </source>
</evidence>
<reference evidence="1 2" key="1">
    <citation type="journal article" date="2023" name="Life. Sci Alliance">
        <title>Evolutionary insights into 3D genome organization and epigenetic landscape of Vigna mungo.</title>
        <authorList>
            <person name="Junaid A."/>
            <person name="Singh B."/>
            <person name="Bhatia S."/>
        </authorList>
    </citation>
    <scope>NUCLEOTIDE SEQUENCE [LARGE SCALE GENOMIC DNA]</scope>
    <source>
        <strain evidence="1">Urdbean</strain>
    </source>
</reference>
<dbReference type="Proteomes" id="UP001374535">
    <property type="component" value="Chromosome 6"/>
</dbReference>
<dbReference type="EMBL" id="CP144695">
    <property type="protein sequence ID" value="WVZ05320.1"/>
    <property type="molecule type" value="Genomic_DNA"/>
</dbReference>
<dbReference type="PANTHER" id="PTHR47242:SF1">
    <property type="entry name" value="TRAF-LIKE FAMILY PROTEIN"/>
    <property type="match status" value="1"/>
</dbReference>
<dbReference type="Gene3D" id="3.90.1680.10">
    <property type="entry name" value="SOS response associated peptidase-like"/>
    <property type="match status" value="1"/>
</dbReference>
<keyword evidence="2" id="KW-1185">Reference proteome</keyword>
<organism evidence="1 2">
    <name type="scientific">Vigna mungo</name>
    <name type="common">Black gram</name>
    <name type="synonym">Phaseolus mungo</name>
    <dbReference type="NCBI Taxonomy" id="3915"/>
    <lineage>
        <taxon>Eukaryota</taxon>
        <taxon>Viridiplantae</taxon>
        <taxon>Streptophyta</taxon>
        <taxon>Embryophyta</taxon>
        <taxon>Tracheophyta</taxon>
        <taxon>Spermatophyta</taxon>
        <taxon>Magnoliopsida</taxon>
        <taxon>eudicotyledons</taxon>
        <taxon>Gunneridae</taxon>
        <taxon>Pentapetalae</taxon>
        <taxon>rosids</taxon>
        <taxon>fabids</taxon>
        <taxon>Fabales</taxon>
        <taxon>Fabaceae</taxon>
        <taxon>Papilionoideae</taxon>
        <taxon>50 kb inversion clade</taxon>
        <taxon>NPAAA clade</taxon>
        <taxon>indigoferoid/millettioid clade</taxon>
        <taxon>Phaseoleae</taxon>
        <taxon>Vigna</taxon>
    </lineage>
</organism>
<dbReference type="GO" id="GO:0106300">
    <property type="term" value="P:protein-DNA covalent cross-linking repair"/>
    <property type="evidence" value="ECO:0007669"/>
    <property type="project" value="InterPro"/>
</dbReference>
<evidence type="ECO:0000313" key="2">
    <source>
        <dbReference type="Proteomes" id="UP001374535"/>
    </source>
</evidence>
<dbReference type="Pfam" id="PF02586">
    <property type="entry name" value="SRAP"/>
    <property type="match status" value="1"/>
</dbReference>
<dbReference type="InterPro" id="IPR003738">
    <property type="entry name" value="SRAP"/>
</dbReference>
<proteinExistence type="predicted"/>
<name>A0AAQ3NA98_VIGMU</name>
<dbReference type="SUPFAM" id="SSF143081">
    <property type="entry name" value="BB1717-like"/>
    <property type="match status" value="2"/>
</dbReference>
<dbReference type="GO" id="GO:0003697">
    <property type="term" value="F:single-stranded DNA binding"/>
    <property type="evidence" value="ECO:0007669"/>
    <property type="project" value="InterPro"/>
</dbReference>
<dbReference type="InterPro" id="IPR036590">
    <property type="entry name" value="SRAP-like"/>
</dbReference>
<accession>A0AAQ3NA98</accession>
<dbReference type="AlphaFoldDB" id="A0AAQ3NA98"/>
<dbReference type="PANTHER" id="PTHR47242">
    <property type="entry name" value="TRAF-LIKE FAMILY PROTEIN"/>
    <property type="match status" value="1"/>
</dbReference>